<keyword evidence="1" id="KW-0614">Plasmid</keyword>
<proteinExistence type="predicted"/>
<geneLocation type="plasmid" evidence="1">
    <name>pAB_CC</name>
</geneLocation>
<accession>A0A076G9H8</accession>
<gene>
    <name evidence="1" type="ORF">M3Q_pABCC35</name>
</gene>
<sequence length="141" mass="16252">MVVTSNAVMHNVSKRVYDEREPFQVLLSPTLKMILGNYQKLKKLPFNYVLGKILEDTVNNEKITAEVRKLQPAYKMIKGSRTVIRIEVEIAKRIRETAVQKKGETLSSFTNAAVYYFLKNGDFETLPELKQSIDEIENIEL</sequence>
<dbReference type="AlphaFoldDB" id="A0A076G9H8"/>
<evidence type="ECO:0000313" key="1">
    <source>
        <dbReference type="EMBL" id="AII26438.1"/>
    </source>
</evidence>
<reference evidence="1" key="2">
    <citation type="journal article" date="2014" name="Genomics">
        <title>Prevalence and mapping of a plasmid encoding a type IV secretion system in Acinetobacter baumannii.</title>
        <authorList>
            <person name="Liu C.C."/>
            <person name="Kuo H.Y."/>
            <person name="Tang C.Y."/>
            <person name="Chang K.C."/>
            <person name="Liou M.L."/>
        </authorList>
    </citation>
    <scope>NUCLEOTIDE SEQUENCE</scope>
    <source>
        <strain evidence="1">TYTH-1</strain>
        <plasmid evidence="1">pAB_CC</plasmid>
    </source>
</reference>
<name>A0A076G9H8_ACIBA</name>
<dbReference type="RefSeq" id="WP_000261890.1">
    <property type="nucleotide sequence ID" value="NZ_KF889012.1"/>
</dbReference>
<reference evidence="1" key="1">
    <citation type="submission" date="2013-11" db="EMBL/GenBank/DDBJ databases">
        <authorList>
            <person name="Liu C.-C."/>
            <person name="Tang C.Y."/>
            <person name="Kuo H.-Y."/>
            <person name="Chang K.-C."/>
            <person name="Liou M.-L."/>
        </authorList>
    </citation>
    <scope>NUCLEOTIDE SEQUENCE</scope>
    <source>
        <strain evidence="1">TYTH-1</strain>
        <plasmid evidence="1">pAB_CC</plasmid>
    </source>
</reference>
<organism evidence="1">
    <name type="scientific">Acinetobacter baumannii TYTH-1</name>
    <dbReference type="NCBI Taxonomy" id="1100841"/>
    <lineage>
        <taxon>Bacteria</taxon>
        <taxon>Pseudomonadati</taxon>
        <taxon>Pseudomonadota</taxon>
        <taxon>Gammaproteobacteria</taxon>
        <taxon>Moraxellales</taxon>
        <taxon>Moraxellaceae</taxon>
        <taxon>Acinetobacter</taxon>
        <taxon>Acinetobacter calcoaceticus/baumannii complex</taxon>
    </lineage>
</organism>
<dbReference type="EMBL" id="KF889012">
    <property type="protein sequence ID" value="AII26438.1"/>
    <property type="molecule type" value="Genomic_DNA"/>
</dbReference>
<protein>
    <submittedName>
        <fullName evidence="1">Uncharacterized protein</fullName>
    </submittedName>
</protein>